<gene>
    <name evidence="1" type="ORF">ADICYQ_0404</name>
</gene>
<accession>S7VMZ9</accession>
<evidence type="ECO:0000313" key="2">
    <source>
        <dbReference type="Proteomes" id="UP000014974"/>
    </source>
</evidence>
<dbReference type="AlphaFoldDB" id="S7VMZ9"/>
<protein>
    <submittedName>
        <fullName evidence="1">Uncharacterized protein</fullName>
    </submittedName>
</protein>
<dbReference type="EMBL" id="ATNM01000018">
    <property type="protein sequence ID" value="EPR71326.1"/>
    <property type="molecule type" value="Genomic_DNA"/>
</dbReference>
<name>S7VMZ9_9BACT</name>
<evidence type="ECO:0000313" key="1">
    <source>
        <dbReference type="EMBL" id="EPR71326.1"/>
    </source>
</evidence>
<proteinExistence type="predicted"/>
<dbReference type="Proteomes" id="UP000014974">
    <property type="component" value="Unassembled WGS sequence"/>
</dbReference>
<organism evidence="1 2">
    <name type="scientific">Cyclobacterium qasimii M12-11B</name>
    <dbReference type="NCBI Taxonomy" id="641524"/>
    <lineage>
        <taxon>Bacteria</taxon>
        <taxon>Pseudomonadati</taxon>
        <taxon>Bacteroidota</taxon>
        <taxon>Cytophagia</taxon>
        <taxon>Cytophagales</taxon>
        <taxon>Cyclobacteriaceae</taxon>
        <taxon>Cyclobacterium</taxon>
    </lineage>
</organism>
<sequence length="47" mass="5511">MGKFLNFQLNIKNLKYPSIAKMLSGFTERSLRGHCKLKSSHKRQYPL</sequence>
<comment type="caution">
    <text evidence="1">The sequence shown here is derived from an EMBL/GenBank/DDBJ whole genome shotgun (WGS) entry which is preliminary data.</text>
</comment>
<reference evidence="1 2" key="1">
    <citation type="journal article" date="2013" name="Genome Announc.">
        <title>Draft Genome Sequence of Cyclobacterium qasimii Strain M12-11BT, Isolated from Arctic Marine Sediment.</title>
        <authorList>
            <person name="Shivaji S."/>
            <person name="Ara S."/>
            <person name="Singh A."/>
            <person name="Kumar Pinnaka A."/>
        </authorList>
    </citation>
    <scope>NUCLEOTIDE SEQUENCE [LARGE SCALE GENOMIC DNA]</scope>
    <source>
        <strain evidence="1 2">M12-11B</strain>
    </source>
</reference>